<evidence type="ECO:0000313" key="1">
    <source>
        <dbReference type="EMBL" id="PXF59433.1"/>
    </source>
</evidence>
<dbReference type="Proteomes" id="UP000248329">
    <property type="component" value="Unassembled WGS sequence"/>
</dbReference>
<protein>
    <submittedName>
        <fullName evidence="1">Toxin-antitoxin system toxin component, PIN family</fullName>
    </submittedName>
</protein>
<gene>
    <name evidence="1" type="ORF">C4B59_11505</name>
</gene>
<organism evidence="1 2">
    <name type="scientific">Candidatus Methanogaster sp</name>
    <dbReference type="NCBI Taxonomy" id="3386292"/>
    <lineage>
        <taxon>Archaea</taxon>
        <taxon>Methanobacteriati</taxon>
        <taxon>Methanobacteriota</taxon>
        <taxon>Stenosarchaea group</taxon>
        <taxon>Methanomicrobia</taxon>
        <taxon>Methanosarcinales</taxon>
        <taxon>ANME-2 cluster</taxon>
        <taxon>Candidatus Methanogasteraceae</taxon>
        <taxon>Candidatus Methanogaster</taxon>
    </lineage>
</organism>
<reference evidence="1" key="1">
    <citation type="submission" date="2018-01" db="EMBL/GenBank/DDBJ databases">
        <authorList>
            <person name="Krukenberg V."/>
        </authorList>
    </citation>
    <scope>NUCLEOTIDE SEQUENCE</scope>
    <source>
        <strain evidence="1">E20ANME2</strain>
    </source>
</reference>
<dbReference type="EMBL" id="PQXF01000025">
    <property type="protein sequence ID" value="PXF59433.1"/>
    <property type="molecule type" value="Genomic_DNA"/>
</dbReference>
<sequence>MKIVLDTNVLIFGLLTPFGPSGEIVRMVFSGELIVYIDARILAEYKDVLHRPNFKFNKDHIGILLDFIKKYGQFTSSSPLKNRLPDPDDEPFLEVAIAGMVKSLVTGNRKHYPSLVFKGVNIFSPSEFLKFYRKQDKDTEPC</sequence>
<proteinExistence type="predicted"/>
<accession>A0AC61L167</accession>
<comment type="caution">
    <text evidence="1">The sequence shown here is derived from an EMBL/GenBank/DDBJ whole genome shotgun (WGS) entry which is preliminary data.</text>
</comment>
<evidence type="ECO:0000313" key="2">
    <source>
        <dbReference type="Proteomes" id="UP000248329"/>
    </source>
</evidence>
<name>A0AC61L167_9EURY</name>